<keyword evidence="2" id="KW-1185">Reference proteome</keyword>
<reference evidence="1" key="1">
    <citation type="journal article" date="2020" name="Fungal Divers.">
        <title>Resolving the Mortierellaceae phylogeny through synthesis of multi-gene phylogenetics and phylogenomics.</title>
        <authorList>
            <person name="Vandepol N."/>
            <person name="Liber J."/>
            <person name="Desiro A."/>
            <person name="Na H."/>
            <person name="Kennedy M."/>
            <person name="Barry K."/>
            <person name="Grigoriev I.V."/>
            <person name="Miller A.N."/>
            <person name="O'Donnell K."/>
            <person name="Stajich J.E."/>
            <person name="Bonito G."/>
        </authorList>
    </citation>
    <scope>NUCLEOTIDE SEQUENCE</scope>
    <source>
        <strain evidence="1">NRRL 2591</strain>
    </source>
</reference>
<protein>
    <submittedName>
        <fullName evidence="1">Uncharacterized protein</fullName>
    </submittedName>
</protein>
<comment type="caution">
    <text evidence="1">The sequence shown here is derived from an EMBL/GenBank/DDBJ whole genome shotgun (WGS) entry which is preliminary data.</text>
</comment>
<dbReference type="Proteomes" id="UP000723463">
    <property type="component" value="Unassembled WGS sequence"/>
</dbReference>
<accession>A0A9P6EW48</accession>
<organism evidence="1 2">
    <name type="scientific">Mortierella hygrophila</name>
    <dbReference type="NCBI Taxonomy" id="979708"/>
    <lineage>
        <taxon>Eukaryota</taxon>
        <taxon>Fungi</taxon>
        <taxon>Fungi incertae sedis</taxon>
        <taxon>Mucoromycota</taxon>
        <taxon>Mortierellomycotina</taxon>
        <taxon>Mortierellomycetes</taxon>
        <taxon>Mortierellales</taxon>
        <taxon>Mortierellaceae</taxon>
        <taxon>Mortierella</taxon>
    </lineage>
</organism>
<dbReference type="AlphaFoldDB" id="A0A9P6EW48"/>
<dbReference type="EMBL" id="JAAAXW010000425">
    <property type="protein sequence ID" value="KAF9537298.1"/>
    <property type="molecule type" value="Genomic_DNA"/>
</dbReference>
<name>A0A9P6EW48_9FUNG</name>
<evidence type="ECO:0000313" key="1">
    <source>
        <dbReference type="EMBL" id="KAF9537298.1"/>
    </source>
</evidence>
<sequence length="202" mass="22176">MQLFVTYPGPYGATVSPMEGQPPNDDSFSSSLEYKAEPIPTHAVPVYLDISGLLQLIWMLNIIPRMHATGQFTAGFLYEQEVPLDRLKRLRIELVVVGAHGCCAHTGSLSYVGIPHFSLVELGGLFLISAAIARVVVTQCPHLRAFKNSVKARSASFGSCSSTVRNNFVFRNMMYRRERSELGHQPTTSTVFGKSARSIAAV</sequence>
<gene>
    <name evidence="1" type="ORF">EC957_008498</name>
</gene>
<proteinExistence type="predicted"/>
<evidence type="ECO:0000313" key="2">
    <source>
        <dbReference type="Proteomes" id="UP000723463"/>
    </source>
</evidence>